<name>A0A7K1S5F5_9BACT</name>
<sequence>MDFFRGSQWQQLPFSASDLGITNTGDVYLLGEEPGDYGQCLYKLDQQGLPQRVSQDSNVSGVALNTNGLYASLISPDGRLNQYNLYTQNFTPGATYALEAGYGGDGSFYWLGSDTYTADNRLYKLTLGDYGEYTQALPGHGARLAVDSHGNPWIVTRSLDIYRFRSDTPMTILGKARDISASSNYTVCIISIDFRIYGASYTYQTTDPWVGIPDIINTPVRVAISPEGVPWYIDQFNNVYKRV</sequence>
<keyword evidence="2" id="KW-1185">Reference proteome</keyword>
<dbReference type="RefSeq" id="WP_157583132.1">
    <property type="nucleotide sequence ID" value="NZ_WPIN01000001.1"/>
</dbReference>
<dbReference type="AlphaFoldDB" id="A0A7K1S5F5"/>
<reference evidence="1 2" key="1">
    <citation type="submission" date="2019-12" db="EMBL/GenBank/DDBJ databases">
        <title>Spirosoma sp. HMF4905 genome sequencing and assembly.</title>
        <authorList>
            <person name="Kang H."/>
            <person name="Cha I."/>
            <person name="Kim H."/>
            <person name="Joh K."/>
        </authorList>
    </citation>
    <scope>NUCLEOTIDE SEQUENCE [LARGE SCALE GENOMIC DNA]</scope>
    <source>
        <strain evidence="1 2">HMF4905</strain>
    </source>
</reference>
<protein>
    <submittedName>
        <fullName evidence="1">Uncharacterized protein</fullName>
    </submittedName>
</protein>
<organism evidence="1 2">
    <name type="scientific">Spirosoma arboris</name>
    <dbReference type="NCBI Taxonomy" id="2682092"/>
    <lineage>
        <taxon>Bacteria</taxon>
        <taxon>Pseudomonadati</taxon>
        <taxon>Bacteroidota</taxon>
        <taxon>Cytophagia</taxon>
        <taxon>Cytophagales</taxon>
        <taxon>Cytophagaceae</taxon>
        <taxon>Spirosoma</taxon>
    </lineage>
</organism>
<dbReference type="SUPFAM" id="SSF101898">
    <property type="entry name" value="NHL repeat"/>
    <property type="match status" value="1"/>
</dbReference>
<proteinExistence type="predicted"/>
<comment type="caution">
    <text evidence="1">The sequence shown here is derived from an EMBL/GenBank/DDBJ whole genome shotgun (WGS) entry which is preliminary data.</text>
</comment>
<gene>
    <name evidence="1" type="ORF">GO755_03340</name>
</gene>
<dbReference type="EMBL" id="WPIN01000001">
    <property type="protein sequence ID" value="MVM29052.1"/>
    <property type="molecule type" value="Genomic_DNA"/>
</dbReference>
<evidence type="ECO:0000313" key="2">
    <source>
        <dbReference type="Proteomes" id="UP000436006"/>
    </source>
</evidence>
<accession>A0A7K1S5F5</accession>
<dbReference type="Proteomes" id="UP000436006">
    <property type="component" value="Unassembled WGS sequence"/>
</dbReference>
<evidence type="ECO:0000313" key="1">
    <source>
        <dbReference type="EMBL" id="MVM29052.1"/>
    </source>
</evidence>